<name>A0A915PCL8_9BILA</name>
<dbReference type="Pfam" id="PF07719">
    <property type="entry name" value="TPR_2"/>
    <property type="match status" value="1"/>
</dbReference>
<dbReference type="InterPro" id="IPR013105">
    <property type="entry name" value="TPR_2"/>
</dbReference>
<evidence type="ECO:0000256" key="1">
    <source>
        <dbReference type="ARBA" id="ARBA00022737"/>
    </source>
</evidence>
<keyword evidence="2 3" id="KW-0802">TPR repeat</keyword>
<dbReference type="GO" id="GO:0006383">
    <property type="term" value="P:transcription by RNA polymerase III"/>
    <property type="evidence" value="ECO:0007669"/>
    <property type="project" value="InterPro"/>
</dbReference>
<feature type="repeat" description="TPR" evidence="3">
    <location>
        <begin position="572"/>
        <end position="605"/>
    </location>
</feature>
<dbReference type="SMART" id="SM00028">
    <property type="entry name" value="TPR"/>
    <property type="match status" value="5"/>
</dbReference>
<keyword evidence="1" id="KW-0677">Repeat</keyword>
<dbReference type="PANTHER" id="PTHR23082:SF0">
    <property type="entry name" value="GENERAL TRANSCRIPTION FACTOR 3C POLYPEPTIDE 3"/>
    <property type="match status" value="1"/>
</dbReference>
<dbReference type="SUPFAM" id="SSF48452">
    <property type="entry name" value="TPR-like"/>
    <property type="match status" value="2"/>
</dbReference>
<reference evidence="6" key="1">
    <citation type="submission" date="2022-11" db="UniProtKB">
        <authorList>
            <consortium name="WormBaseParasite"/>
        </authorList>
    </citation>
    <scope>IDENTIFICATION</scope>
</reference>
<evidence type="ECO:0000256" key="3">
    <source>
        <dbReference type="PROSITE-ProRule" id="PRU00339"/>
    </source>
</evidence>
<sequence>MEDTGEELVNLAPMRVRRDSVQSTVADYLAYEAKRSSQPSLLESDTIIDGIDVSAYFEPLNASASPVEETNDDLEFNEPLERFMRNEIAYNEFMEMTGGVGLDEEEADYDVNETSMDYGKRSRTQHTSSDQTNEMEVENEADNDGYDDVFAENDEIPSTSFVNESSISKIAPHERSLEEVDEDRLLGIPLELRNSEVFAEAVPGTKSVGFGGERRMKTNKSVLYFGIDIHKTLDALIGQANVIYAKGRTKEALTMLLEVIRQEPRNPEPYRQVADIYNDLNRPQKSLQYGLLAAHLNGNRTSAVEWADLGDYAFKLGKSEEAAACYGRAIRADSTNHFYYEKRIEALEKAGLSVLAMRTRFMAAQSVDRGQVDFEWFRNMITIAADHYIKVNDEEKAIATLETFVLRSREYNRDATEQHKTVVRLLMNSHRFEDAAKSVFALCPGITALDEMGRFAVEIKYNNASYTVKPFPPEKVHRFVVGESLPTVFLARLVICFIRLGRKDLAPVGSFVLHRILLIGTLVDKLFERAILQQDNEVYLDIARAYHAVDCVAHAQKYMEHLLARPHFLDVAEAWYLYGLFLSIRKKYDEACKAYQRALDLQPSHVDARINYSTIQQRLGMVDEAFETLREYVLDAGSSLPAMRQADFLFERKRVDEFARCVRMLLAPHFYEIYLNNMALLKKRLLASERGTVCHGIRVQAFNAVRGSAFEKYVKRVGQLAAAEERAPSEITGTQLHDYCFKLLETLLQQKRCLDALHVCCFAYLQPLISKNIKTLETFQNLLLYCSVQAHVWPLAFEYLRWFHTLSVNNHPLLLPSNRDLLFTRIFNAMNFVFCHSQNVSYHRYIMRALARTPGNLALQMISGNNSLITGAYRHALGEYLRVWKQVPDNPLVCMLIGLTFVHMSCKKDIFSRHMVALRGLAFMNRYQKLRGNNQETYYNIGRMFHQMNILPLAMYFYGKCLKADIPKLVVADEATGEEHTVEADEYNLRPMAAHNLALIYMASGNNYVARNLLERYCCVE</sequence>
<dbReference type="InterPro" id="IPR039340">
    <property type="entry name" value="Tfc4/TFIIIC-102/Sfc4"/>
</dbReference>
<dbReference type="Gene3D" id="1.25.40.10">
    <property type="entry name" value="Tetratricopeptide repeat domain"/>
    <property type="match status" value="3"/>
</dbReference>
<dbReference type="Pfam" id="PF13181">
    <property type="entry name" value="TPR_8"/>
    <property type="match status" value="1"/>
</dbReference>
<proteinExistence type="predicted"/>
<feature type="compositionally biased region" description="Acidic residues" evidence="4">
    <location>
        <begin position="133"/>
        <end position="151"/>
    </location>
</feature>
<dbReference type="GO" id="GO:0000127">
    <property type="term" value="C:transcription factor TFIIIC complex"/>
    <property type="evidence" value="ECO:0007669"/>
    <property type="project" value="TreeGrafter"/>
</dbReference>
<organism evidence="5 6">
    <name type="scientific">Setaria digitata</name>
    <dbReference type="NCBI Taxonomy" id="48799"/>
    <lineage>
        <taxon>Eukaryota</taxon>
        <taxon>Metazoa</taxon>
        <taxon>Ecdysozoa</taxon>
        <taxon>Nematoda</taxon>
        <taxon>Chromadorea</taxon>
        <taxon>Rhabditida</taxon>
        <taxon>Spirurina</taxon>
        <taxon>Spiruromorpha</taxon>
        <taxon>Filarioidea</taxon>
        <taxon>Setariidae</taxon>
        <taxon>Setaria</taxon>
    </lineage>
</organism>
<dbReference type="Proteomes" id="UP000887581">
    <property type="component" value="Unplaced"/>
</dbReference>
<feature type="region of interest" description="Disordered" evidence="4">
    <location>
        <begin position="116"/>
        <end position="151"/>
    </location>
</feature>
<dbReference type="PROSITE" id="PS50005">
    <property type="entry name" value="TPR"/>
    <property type="match status" value="2"/>
</dbReference>
<dbReference type="PROSITE" id="PS50293">
    <property type="entry name" value="TPR_REGION"/>
    <property type="match status" value="1"/>
</dbReference>
<evidence type="ECO:0000313" key="6">
    <source>
        <dbReference type="WBParaSite" id="sdigi.contig101.g4347.t1"/>
    </source>
</evidence>
<keyword evidence="5" id="KW-1185">Reference proteome</keyword>
<feature type="repeat" description="TPR" evidence="3">
    <location>
        <begin position="303"/>
        <end position="336"/>
    </location>
</feature>
<dbReference type="PANTHER" id="PTHR23082">
    <property type="entry name" value="TRANSCRIPTION INITIATION FACTOR IIIC TFIIIC , POLYPEPTIDE 3-RELATED"/>
    <property type="match status" value="1"/>
</dbReference>
<dbReference type="InterPro" id="IPR019734">
    <property type="entry name" value="TPR_rpt"/>
</dbReference>
<evidence type="ECO:0000256" key="2">
    <source>
        <dbReference type="ARBA" id="ARBA00022803"/>
    </source>
</evidence>
<dbReference type="WBParaSite" id="sdigi.contig101.g4347.t1">
    <property type="protein sequence ID" value="sdigi.contig101.g4347.t1"/>
    <property type="gene ID" value="sdigi.contig101.g4347"/>
</dbReference>
<evidence type="ECO:0000313" key="5">
    <source>
        <dbReference type="Proteomes" id="UP000887581"/>
    </source>
</evidence>
<evidence type="ECO:0000256" key="4">
    <source>
        <dbReference type="SAM" id="MobiDB-lite"/>
    </source>
</evidence>
<protein>
    <submittedName>
        <fullName evidence="6">Uncharacterized protein</fullName>
    </submittedName>
</protein>
<dbReference type="InterPro" id="IPR011990">
    <property type="entry name" value="TPR-like_helical_dom_sf"/>
</dbReference>
<accession>A0A915PCL8</accession>
<dbReference type="AlphaFoldDB" id="A0A915PCL8"/>